<name>A0A1F6SW63_9PROT</name>
<sequence length="201" mass="21547">MKRFVLVPLLVSLPFAALAQKPEDVLRSQAGQALLSAAVKPGDVLRVQVELRDTEGAPANGTVAITKLVPSGVDDSDGCAQLVVTVRNRAQSDNNFFFPRLRIHAAIGFPKKNYRFAVAGDEQCQTLAAAAGPVEAIERDEANLATGLVKEIANLAPGETKTVTIAVKVTGNDIIQNPGFRVFVEGDYRLVLSGPKMYRSF</sequence>
<evidence type="ECO:0008006" key="4">
    <source>
        <dbReference type="Google" id="ProtNLM"/>
    </source>
</evidence>
<evidence type="ECO:0000313" key="2">
    <source>
        <dbReference type="EMBL" id="OGI37093.1"/>
    </source>
</evidence>
<protein>
    <recommendedName>
        <fullName evidence="4">Macroglobulin domain-containing protein</fullName>
    </recommendedName>
</protein>
<dbReference type="Proteomes" id="UP000179334">
    <property type="component" value="Unassembled WGS sequence"/>
</dbReference>
<evidence type="ECO:0000256" key="1">
    <source>
        <dbReference type="SAM" id="SignalP"/>
    </source>
</evidence>
<gene>
    <name evidence="2" type="ORF">A2V91_07045</name>
</gene>
<comment type="caution">
    <text evidence="2">The sequence shown here is derived from an EMBL/GenBank/DDBJ whole genome shotgun (WGS) entry which is preliminary data.</text>
</comment>
<dbReference type="AlphaFoldDB" id="A0A1F6SW63"/>
<dbReference type="EMBL" id="MFSR01000099">
    <property type="protein sequence ID" value="OGI37093.1"/>
    <property type="molecule type" value="Genomic_DNA"/>
</dbReference>
<reference evidence="2 3" key="1">
    <citation type="journal article" date="2016" name="Nat. Commun.">
        <title>Thousands of microbial genomes shed light on interconnected biogeochemical processes in an aquifer system.</title>
        <authorList>
            <person name="Anantharaman K."/>
            <person name="Brown C.T."/>
            <person name="Hug L.A."/>
            <person name="Sharon I."/>
            <person name="Castelle C.J."/>
            <person name="Probst A.J."/>
            <person name="Thomas B.C."/>
            <person name="Singh A."/>
            <person name="Wilkins M.J."/>
            <person name="Karaoz U."/>
            <person name="Brodie E.L."/>
            <person name="Williams K.H."/>
            <person name="Hubbard S.S."/>
            <person name="Banfield J.F."/>
        </authorList>
    </citation>
    <scope>NUCLEOTIDE SEQUENCE [LARGE SCALE GENOMIC DNA]</scope>
</reference>
<keyword evidence="1" id="KW-0732">Signal</keyword>
<feature type="chain" id="PRO_5009225403" description="Macroglobulin domain-containing protein" evidence="1">
    <location>
        <begin position="20"/>
        <end position="201"/>
    </location>
</feature>
<proteinExistence type="predicted"/>
<evidence type="ECO:0000313" key="3">
    <source>
        <dbReference type="Proteomes" id="UP000179334"/>
    </source>
</evidence>
<accession>A0A1F6SW63</accession>
<organism evidence="2 3">
    <name type="scientific">Candidatus Muproteobacteria bacterium RBG_16_64_10</name>
    <dbReference type="NCBI Taxonomy" id="1817757"/>
    <lineage>
        <taxon>Bacteria</taxon>
        <taxon>Pseudomonadati</taxon>
        <taxon>Pseudomonadota</taxon>
        <taxon>Candidatus Muproteobacteria</taxon>
    </lineage>
</organism>
<feature type="signal peptide" evidence="1">
    <location>
        <begin position="1"/>
        <end position="19"/>
    </location>
</feature>